<name>A0A418N5V0_9FLAO</name>
<dbReference type="EMBL" id="QXFJ01000029">
    <property type="protein sequence ID" value="RIV69375.1"/>
    <property type="molecule type" value="Genomic_DNA"/>
</dbReference>
<reference evidence="1 2" key="1">
    <citation type="submission" date="2018-08" db="EMBL/GenBank/DDBJ databases">
        <title>Proposal of Muricauda 72 sp.nov. and Muricauda NH166 sp.nov., isolated from seawater.</title>
        <authorList>
            <person name="Cheng H."/>
            <person name="Wu Y.-H."/>
            <person name="Guo L.-L."/>
            <person name="Xu X.-W."/>
        </authorList>
    </citation>
    <scope>NUCLEOTIDE SEQUENCE [LARGE SCALE GENOMIC DNA]</scope>
    <source>
        <strain evidence="1 2">NH166</strain>
    </source>
</reference>
<accession>A0A418N5V0</accession>
<protein>
    <submittedName>
        <fullName evidence="1">Uncharacterized protein</fullName>
    </submittedName>
</protein>
<dbReference type="AlphaFoldDB" id="A0A418N5V0"/>
<sequence>MPRKTTRASFIKDPLKFDGRTDGFAAFPRQSPKKGLQRKVASKSVWMPSLLEEYLYIIFGAPWSLF</sequence>
<evidence type="ECO:0000313" key="1">
    <source>
        <dbReference type="EMBL" id="RIV69375.1"/>
    </source>
</evidence>
<organism evidence="1 2">
    <name type="scientific">Flagellimonas aequoris</name>
    <dbReference type="NCBI Taxonomy" id="2306997"/>
    <lineage>
        <taxon>Bacteria</taxon>
        <taxon>Pseudomonadati</taxon>
        <taxon>Bacteroidota</taxon>
        <taxon>Flavobacteriia</taxon>
        <taxon>Flavobacteriales</taxon>
        <taxon>Flavobacteriaceae</taxon>
        <taxon>Flagellimonas</taxon>
    </lineage>
</organism>
<comment type="caution">
    <text evidence="1">The sequence shown here is derived from an EMBL/GenBank/DDBJ whole genome shotgun (WGS) entry which is preliminary data.</text>
</comment>
<dbReference type="Proteomes" id="UP000284189">
    <property type="component" value="Unassembled WGS sequence"/>
</dbReference>
<evidence type="ECO:0000313" key="2">
    <source>
        <dbReference type="Proteomes" id="UP000284189"/>
    </source>
</evidence>
<gene>
    <name evidence="1" type="ORF">D2U88_13325</name>
</gene>
<proteinExistence type="predicted"/>